<dbReference type="AlphaFoldDB" id="A0A1Q5ZZK4"/>
<reference evidence="3 4" key="1">
    <citation type="submission" date="2016-11" db="EMBL/GenBank/DDBJ databases">
        <title>Whole Genome Sequencing of Mucilaginibacter polytrichastri RG4-7(T) isolated from the moss sample.</title>
        <authorList>
            <person name="Li Y."/>
        </authorList>
    </citation>
    <scope>NUCLEOTIDE SEQUENCE [LARGE SCALE GENOMIC DNA]</scope>
    <source>
        <strain evidence="3 4">RG4-7</strain>
    </source>
</reference>
<gene>
    <name evidence="3" type="ORF">RG47T_2637</name>
</gene>
<feature type="domain" description="Peptidase M20 dimerisation" evidence="2">
    <location>
        <begin position="226"/>
        <end position="313"/>
    </location>
</feature>
<dbReference type="PANTHER" id="PTHR30575:SF0">
    <property type="entry name" value="XAA-ARG DIPEPTIDASE"/>
    <property type="match status" value="1"/>
</dbReference>
<dbReference type="GO" id="GO:0071713">
    <property type="term" value="F:para-aminobenzoyl-glutamate hydrolase activity"/>
    <property type="evidence" value="ECO:0007669"/>
    <property type="project" value="TreeGrafter"/>
</dbReference>
<evidence type="ECO:0000259" key="2">
    <source>
        <dbReference type="Pfam" id="PF07687"/>
    </source>
</evidence>
<dbReference type="PANTHER" id="PTHR30575">
    <property type="entry name" value="PEPTIDASE M20"/>
    <property type="match status" value="1"/>
</dbReference>
<dbReference type="Pfam" id="PF07687">
    <property type="entry name" value="M20_dimer"/>
    <property type="match status" value="1"/>
</dbReference>
<dbReference type="RefSeq" id="WP_245770815.1">
    <property type="nucleotide sequence ID" value="NZ_FPAM01000005.1"/>
</dbReference>
<dbReference type="SUPFAM" id="SSF53187">
    <property type="entry name" value="Zn-dependent exopeptidases"/>
    <property type="match status" value="1"/>
</dbReference>
<dbReference type="GO" id="GO:0005737">
    <property type="term" value="C:cytoplasm"/>
    <property type="evidence" value="ECO:0007669"/>
    <property type="project" value="TreeGrafter"/>
</dbReference>
<evidence type="ECO:0000313" key="3">
    <source>
        <dbReference type="EMBL" id="OKS87178.1"/>
    </source>
</evidence>
<evidence type="ECO:0000313" key="4">
    <source>
        <dbReference type="Proteomes" id="UP000186720"/>
    </source>
</evidence>
<keyword evidence="1" id="KW-0732">Signal</keyword>
<feature type="signal peptide" evidence="1">
    <location>
        <begin position="1"/>
        <end position="27"/>
    </location>
</feature>
<keyword evidence="4" id="KW-1185">Reference proteome</keyword>
<dbReference type="InterPro" id="IPR052030">
    <property type="entry name" value="Peptidase_M20/M20A_hydrolases"/>
</dbReference>
<dbReference type="GO" id="GO:0046657">
    <property type="term" value="P:folic acid catabolic process"/>
    <property type="evidence" value="ECO:0007669"/>
    <property type="project" value="TreeGrafter"/>
</dbReference>
<dbReference type="InterPro" id="IPR036264">
    <property type="entry name" value="Bact_exopeptidase_dim_dom"/>
</dbReference>
<name>A0A1Q5ZZK4_9SPHI</name>
<dbReference type="Proteomes" id="UP000186720">
    <property type="component" value="Unassembled WGS sequence"/>
</dbReference>
<protein>
    <recommendedName>
        <fullName evidence="2">Peptidase M20 dimerisation domain-containing protein</fullName>
    </recommendedName>
</protein>
<dbReference type="Gene3D" id="3.30.70.360">
    <property type="match status" value="1"/>
</dbReference>
<comment type="caution">
    <text evidence="3">The sequence shown here is derived from an EMBL/GenBank/DDBJ whole genome shotgun (WGS) entry which is preliminary data.</text>
</comment>
<sequence>MEKNFTLKRYGCVVASVAMLAIGTVLPSRTLAQTATPTISQAKIDALKKELITEIGNQQKSAQQMVDMVFSFGELGFQEYETSKYLTDILKKNGFMVEQGVAGIPTAWVAKWGSGKPLIAIGSDIDCIPKASQKPGVAYHDPIIEGAPGHGEGHNSGEPLNILAVLALKKIMEREHIQGTLMLWPGVAEELVGTKAYYIRDGYFKDVDACIFTHVANNLSVGYGDNGNNGLVSIKYSFSGQAAHSAGAPWRGRSALDAVELMDVGWNFHREHMEPTQRSHYVIVDGGDQPNVVPSKASVWYYFRDRTYQKIKDMWDFGNNIAKGATLMTNTTVTWELLGTAWPGHFNKPIAEDMYDNIKMVGLPQWSEADQALARAAQKEMKAPPTDNTGNKIDGLATKLDSLKGPVKFSIGGGSDDIADISWNVPTIVLGYPSNIPGLPGHHWSNAISMATPIAHKGVVAGAKAEALTLLDMLVKPEIIANAWKYFNEVQTKETKYIPFVSKTDKPAISLNKSIMAEYRPEMKKYYYNPAKYGSYLEQLGITYPTVRTAATKTVDDVN</sequence>
<organism evidence="3 4">
    <name type="scientific">Mucilaginibacter polytrichastri</name>
    <dbReference type="NCBI Taxonomy" id="1302689"/>
    <lineage>
        <taxon>Bacteria</taxon>
        <taxon>Pseudomonadati</taxon>
        <taxon>Bacteroidota</taxon>
        <taxon>Sphingobacteriia</taxon>
        <taxon>Sphingobacteriales</taxon>
        <taxon>Sphingobacteriaceae</taxon>
        <taxon>Mucilaginibacter</taxon>
    </lineage>
</organism>
<dbReference type="NCBIfam" id="TIGR01891">
    <property type="entry name" value="amidohydrolases"/>
    <property type="match status" value="1"/>
</dbReference>
<feature type="chain" id="PRO_5010192001" description="Peptidase M20 dimerisation domain-containing protein" evidence="1">
    <location>
        <begin position="28"/>
        <end position="559"/>
    </location>
</feature>
<evidence type="ECO:0000256" key="1">
    <source>
        <dbReference type="SAM" id="SignalP"/>
    </source>
</evidence>
<dbReference type="InterPro" id="IPR017439">
    <property type="entry name" value="Amidohydrolase"/>
</dbReference>
<dbReference type="GO" id="GO:0016805">
    <property type="term" value="F:dipeptidase activity"/>
    <property type="evidence" value="ECO:0007669"/>
    <property type="project" value="TreeGrafter"/>
</dbReference>
<dbReference type="STRING" id="1302689.RG47T_2637"/>
<dbReference type="SUPFAM" id="SSF55031">
    <property type="entry name" value="Bacterial exopeptidase dimerisation domain"/>
    <property type="match status" value="1"/>
</dbReference>
<dbReference type="InterPro" id="IPR011650">
    <property type="entry name" value="Peptidase_M20_dimer"/>
</dbReference>
<dbReference type="EMBL" id="MPPL01000001">
    <property type="protein sequence ID" value="OKS87178.1"/>
    <property type="molecule type" value="Genomic_DNA"/>
</dbReference>
<proteinExistence type="predicted"/>
<accession>A0A1Q5ZZK4</accession>
<dbReference type="Gene3D" id="3.40.630.10">
    <property type="entry name" value="Zn peptidases"/>
    <property type="match status" value="2"/>
</dbReference>